<sequence length="162" mass="17394">MTELVLRPTVRHRPWALIPVVILVGLCVVTGAAAGDTGLLIGLGAAALVVVPIAGHLLRARVTVTSSEIAVRGLVTHRRADRTRAASIVRALVVAPRAAANDSIFVLDRDEQLLLRIHGVNYPRADLDRLVEHLRLPTVVADRPLTPDQVAKRYPDNAGPVV</sequence>
<evidence type="ECO:0000313" key="3">
    <source>
        <dbReference type="Proteomes" id="UP000181980"/>
    </source>
</evidence>
<name>A0A1H5LMP4_9ACTN</name>
<keyword evidence="3" id="KW-1185">Reference proteome</keyword>
<keyword evidence="1" id="KW-0472">Membrane</keyword>
<feature type="transmembrane region" description="Helical" evidence="1">
    <location>
        <begin position="15"/>
        <end position="33"/>
    </location>
</feature>
<dbReference type="STRING" id="561176.SAMN04488561_2677"/>
<dbReference type="OrthoDB" id="3432359at2"/>
<keyword evidence="1" id="KW-1133">Transmembrane helix</keyword>
<reference evidence="3" key="1">
    <citation type="submission" date="2016-10" db="EMBL/GenBank/DDBJ databases">
        <authorList>
            <person name="Varghese N."/>
            <person name="Submissions S."/>
        </authorList>
    </citation>
    <scope>NUCLEOTIDE SEQUENCE [LARGE SCALE GENOMIC DNA]</scope>
    <source>
        <strain evidence="3">DSM 45237</strain>
    </source>
</reference>
<dbReference type="RefSeq" id="WP_069113522.1">
    <property type="nucleotide sequence ID" value="NZ_FNUC01000003.1"/>
</dbReference>
<evidence type="ECO:0000313" key="2">
    <source>
        <dbReference type="EMBL" id="SEE78325.1"/>
    </source>
</evidence>
<gene>
    <name evidence="2" type="ORF">SAMN04488561_2677</name>
</gene>
<evidence type="ECO:0000256" key="1">
    <source>
        <dbReference type="SAM" id="Phobius"/>
    </source>
</evidence>
<evidence type="ECO:0008006" key="4">
    <source>
        <dbReference type="Google" id="ProtNLM"/>
    </source>
</evidence>
<dbReference type="AlphaFoldDB" id="A0A1H5LMP4"/>
<feature type="transmembrane region" description="Helical" evidence="1">
    <location>
        <begin position="39"/>
        <end position="58"/>
    </location>
</feature>
<dbReference type="Proteomes" id="UP000181980">
    <property type="component" value="Unassembled WGS sequence"/>
</dbReference>
<organism evidence="2 3">
    <name type="scientific">Jiangella alba</name>
    <dbReference type="NCBI Taxonomy" id="561176"/>
    <lineage>
        <taxon>Bacteria</taxon>
        <taxon>Bacillati</taxon>
        <taxon>Actinomycetota</taxon>
        <taxon>Actinomycetes</taxon>
        <taxon>Jiangellales</taxon>
        <taxon>Jiangellaceae</taxon>
        <taxon>Jiangella</taxon>
    </lineage>
</organism>
<dbReference type="EMBL" id="FNUC01000003">
    <property type="protein sequence ID" value="SEE78325.1"/>
    <property type="molecule type" value="Genomic_DNA"/>
</dbReference>
<keyword evidence="1" id="KW-0812">Transmembrane</keyword>
<protein>
    <recommendedName>
        <fullName evidence="4">PH domain-containing protein</fullName>
    </recommendedName>
</protein>
<accession>A0A1H5LMP4</accession>
<proteinExistence type="predicted"/>